<dbReference type="EMBL" id="PCGW01000018">
    <property type="protein sequence ID" value="PHO20031.1"/>
    <property type="molecule type" value="Genomic_DNA"/>
</dbReference>
<gene>
    <name evidence="2" type="ORF">CQR80_08815</name>
</gene>
<evidence type="ECO:0000313" key="3">
    <source>
        <dbReference type="Proteomes" id="UP000226080"/>
    </source>
</evidence>
<organism evidence="2 3">
    <name type="scientific">Aggregatibacter actinomycetemcomitans</name>
    <name type="common">Actinobacillus actinomycetemcomitans</name>
    <name type="synonym">Haemophilus actinomycetemcomitans</name>
    <dbReference type="NCBI Taxonomy" id="714"/>
    <lineage>
        <taxon>Bacteria</taxon>
        <taxon>Pseudomonadati</taxon>
        <taxon>Pseudomonadota</taxon>
        <taxon>Gammaproteobacteria</taxon>
        <taxon>Pasteurellales</taxon>
        <taxon>Pasteurellaceae</taxon>
        <taxon>Aggregatibacter</taxon>
    </lineage>
</organism>
<protein>
    <submittedName>
        <fullName evidence="2">Uncharacterized protein</fullName>
    </submittedName>
</protein>
<feature type="chain" id="PRO_5047003101" evidence="1">
    <location>
        <begin position="21"/>
        <end position="76"/>
    </location>
</feature>
<name>A0A2G1DNJ8_AGGAC</name>
<dbReference type="Proteomes" id="UP000226080">
    <property type="component" value="Unassembled WGS sequence"/>
</dbReference>
<sequence>MKGLKMALMLTALLSGTAVAQTPKCADNDEVCWQQEATAEWRKEYGDLPPPLTPEEEKEVRQWLREHYPDTDFYKP</sequence>
<evidence type="ECO:0000256" key="1">
    <source>
        <dbReference type="SAM" id="SignalP"/>
    </source>
</evidence>
<keyword evidence="3" id="KW-1185">Reference proteome</keyword>
<comment type="caution">
    <text evidence="2">The sequence shown here is derived from an EMBL/GenBank/DDBJ whole genome shotgun (WGS) entry which is preliminary data.</text>
</comment>
<feature type="signal peptide" evidence="1">
    <location>
        <begin position="1"/>
        <end position="20"/>
    </location>
</feature>
<accession>A0A2G1DNJ8</accession>
<dbReference type="RefSeq" id="WP_099309009.1">
    <property type="nucleotide sequence ID" value="NZ_NRDG01000001.1"/>
</dbReference>
<proteinExistence type="predicted"/>
<keyword evidence="1" id="KW-0732">Signal</keyword>
<reference evidence="2 3" key="1">
    <citation type="submission" date="2017-10" db="EMBL/GenBank/DDBJ databases">
        <title>Draft genome sequences of Aggregatibacter actinomycetemcomitans strains 310a and 310b.</title>
        <authorList>
            <person name="May A.C."/>
            <person name="Ohta H."/>
            <person name="Maeda H."/>
            <person name="Kokeguchi S."/>
            <person name="Cugini C."/>
        </authorList>
    </citation>
    <scope>NUCLEOTIDE SEQUENCE [LARGE SCALE GENOMIC DNA]</scope>
    <source>
        <strain evidence="2 3">310b</strain>
    </source>
</reference>
<evidence type="ECO:0000313" key="2">
    <source>
        <dbReference type="EMBL" id="PHO20031.1"/>
    </source>
</evidence>